<dbReference type="Proteomes" id="UP000436088">
    <property type="component" value="Unassembled WGS sequence"/>
</dbReference>
<accession>A0A6A2YM42</accession>
<evidence type="ECO:0008006" key="3">
    <source>
        <dbReference type="Google" id="ProtNLM"/>
    </source>
</evidence>
<gene>
    <name evidence="1" type="ORF">F3Y22_tig00111390pilonHSYRG00061</name>
</gene>
<name>A0A6A2YM42_HIBSY</name>
<reference evidence="1" key="1">
    <citation type="submission" date="2019-09" db="EMBL/GenBank/DDBJ databases">
        <title>Draft genome information of white flower Hibiscus syriacus.</title>
        <authorList>
            <person name="Kim Y.-M."/>
        </authorList>
    </citation>
    <scope>NUCLEOTIDE SEQUENCE [LARGE SCALE GENOMIC DNA]</scope>
    <source>
        <strain evidence="1">YM2019G1</strain>
    </source>
</reference>
<keyword evidence="2" id="KW-1185">Reference proteome</keyword>
<dbReference type="PANTHER" id="PTHR47481:SF22">
    <property type="entry name" value="RETROTRANSPOSON GAG DOMAIN-CONTAINING PROTEIN"/>
    <property type="match status" value="1"/>
</dbReference>
<dbReference type="EMBL" id="VEPZ02001326">
    <property type="protein sequence ID" value="KAE8680407.1"/>
    <property type="molecule type" value="Genomic_DNA"/>
</dbReference>
<dbReference type="PANTHER" id="PTHR47481">
    <property type="match status" value="1"/>
</dbReference>
<organism evidence="1 2">
    <name type="scientific">Hibiscus syriacus</name>
    <name type="common">Rose of Sharon</name>
    <dbReference type="NCBI Taxonomy" id="106335"/>
    <lineage>
        <taxon>Eukaryota</taxon>
        <taxon>Viridiplantae</taxon>
        <taxon>Streptophyta</taxon>
        <taxon>Embryophyta</taxon>
        <taxon>Tracheophyta</taxon>
        <taxon>Spermatophyta</taxon>
        <taxon>Magnoliopsida</taxon>
        <taxon>eudicotyledons</taxon>
        <taxon>Gunneridae</taxon>
        <taxon>Pentapetalae</taxon>
        <taxon>rosids</taxon>
        <taxon>malvids</taxon>
        <taxon>Malvales</taxon>
        <taxon>Malvaceae</taxon>
        <taxon>Malvoideae</taxon>
        <taxon>Hibiscus</taxon>
    </lineage>
</organism>
<dbReference type="Pfam" id="PF14223">
    <property type="entry name" value="Retrotran_gag_2"/>
    <property type="match status" value="1"/>
</dbReference>
<evidence type="ECO:0000313" key="2">
    <source>
        <dbReference type="Proteomes" id="UP000436088"/>
    </source>
</evidence>
<comment type="caution">
    <text evidence="1">The sequence shown here is derived from an EMBL/GenBank/DDBJ whole genome shotgun (WGS) entry which is preliminary data.</text>
</comment>
<dbReference type="AlphaFoldDB" id="A0A6A2YM42"/>
<sequence>MVSELKSVLNLAHHSSTNATNNITMTTEPQLITIPNPENPTQTLQLINISHQSVIKLTSSNYLAWKLQIEAILIGYDLYKYIGNTHPCPPRTISPNNIEAPNPAFLPWIRQDKLLFGALIGSISSSLVLLIKKSTTSHEAWQILANTYARPTRGHIKQIKDQIKKATKGSQSISNYMQYIKCRTDQLTTFGKPMDHEDIIEKILEGLDDDYHHIADIVEGRDTPISFDELHEKIINRELTIQQSQYASFLHPVTGHIVAQCSLFQLVPTFSHSATRSSPTESQWHPKPHITTTSGVETPAWLLENDASHHVTADLGNLSLYAPYDGPDDIKIGDGTGLHISKTGSTDRGHIPGRIT</sequence>
<protein>
    <recommendedName>
        <fullName evidence="3">Retrotransposon Copia-like N-terminal domain-containing protein</fullName>
    </recommendedName>
</protein>
<proteinExistence type="predicted"/>
<evidence type="ECO:0000313" key="1">
    <source>
        <dbReference type="EMBL" id="KAE8680407.1"/>
    </source>
</evidence>